<dbReference type="Pfam" id="PF00570">
    <property type="entry name" value="HRDC"/>
    <property type="match status" value="1"/>
</dbReference>
<dbReference type="Gene3D" id="1.10.150.80">
    <property type="entry name" value="HRDC domain"/>
    <property type="match status" value="1"/>
</dbReference>
<feature type="domain" description="HRDC" evidence="1">
    <location>
        <begin position="105"/>
        <end position="185"/>
    </location>
</feature>
<keyword evidence="2" id="KW-0378">Hydrolase</keyword>
<keyword evidence="2" id="KW-0347">Helicase</keyword>
<proteinExistence type="predicted"/>
<sequence>MQNVFMNRLVKENVNGGSSIAEVWICEAAGTWQLGWRDVNDSSRAEDSIWYEGGSWNEMLYIYRHGLAVKLGEGYRPLIDGIFHDEEEHKARSQPVQKLYCYSELNYNEELYNELCAWRRKKAAVERKAPYFIATNRLLRLISAFVPLTVDELLQLPGVGENKAAEYGTELLELTANRERDRGFPLDWVQELLDEQTYESWVYKQKELKYKQDLDKYRIKQMLLRGIVEGKRLEQMEQESGLGRRELVESLEQLEKEGYDVELLIAGELQEMPKAEQEDVWNAFEELGDALLKPVLQRVYGQEGAAGPVMELRYERLRLIRMRFRREAESRRNAG</sequence>
<dbReference type="InterPro" id="IPR002121">
    <property type="entry name" value="HRDC_dom"/>
</dbReference>
<dbReference type="InterPro" id="IPR010997">
    <property type="entry name" value="HRDC-like_sf"/>
</dbReference>
<accession>A0A7X3IHS1</accession>
<dbReference type="InterPro" id="IPR044876">
    <property type="entry name" value="HRDC_dom_sf"/>
</dbReference>
<keyword evidence="2" id="KW-0067">ATP-binding</keyword>
<keyword evidence="2" id="KW-0547">Nucleotide-binding</keyword>
<dbReference type="Gene3D" id="1.10.10.1390">
    <property type="entry name" value="ATP-dependent DNA helicase RecQ"/>
    <property type="match status" value="1"/>
</dbReference>
<keyword evidence="3" id="KW-1185">Reference proteome</keyword>
<protein>
    <submittedName>
        <fullName evidence="2">Helicase</fullName>
    </submittedName>
</protein>
<evidence type="ECO:0000313" key="3">
    <source>
        <dbReference type="Proteomes" id="UP000460318"/>
    </source>
</evidence>
<evidence type="ECO:0000259" key="1">
    <source>
        <dbReference type="PROSITE" id="PS50967"/>
    </source>
</evidence>
<dbReference type="AlphaFoldDB" id="A0A7X3IHS1"/>
<name>A0A7X3IHS1_9BACL</name>
<dbReference type="SMART" id="SM00341">
    <property type="entry name" value="HRDC"/>
    <property type="match status" value="1"/>
</dbReference>
<gene>
    <name evidence="2" type="ORF">GRF59_10970</name>
</gene>
<organism evidence="2 3">
    <name type="scientific">Paenibacillus dendrobii</name>
    <dbReference type="NCBI Taxonomy" id="2691084"/>
    <lineage>
        <taxon>Bacteria</taxon>
        <taxon>Bacillati</taxon>
        <taxon>Bacillota</taxon>
        <taxon>Bacilli</taxon>
        <taxon>Bacillales</taxon>
        <taxon>Paenibacillaceae</taxon>
        <taxon>Paenibacillus</taxon>
    </lineage>
</organism>
<dbReference type="GO" id="GO:0004386">
    <property type="term" value="F:helicase activity"/>
    <property type="evidence" value="ECO:0007669"/>
    <property type="project" value="UniProtKB-KW"/>
</dbReference>
<dbReference type="EMBL" id="WUBI01000001">
    <property type="protein sequence ID" value="MWV44154.1"/>
    <property type="molecule type" value="Genomic_DNA"/>
</dbReference>
<dbReference type="RefSeq" id="WP_160497600.1">
    <property type="nucleotide sequence ID" value="NZ_WUBI01000001.1"/>
</dbReference>
<dbReference type="GO" id="GO:0003676">
    <property type="term" value="F:nucleic acid binding"/>
    <property type="evidence" value="ECO:0007669"/>
    <property type="project" value="InterPro"/>
</dbReference>
<evidence type="ECO:0000313" key="2">
    <source>
        <dbReference type="EMBL" id="MWV44154.1"/>
    </source>
</evidence>
<dbReference type="Proteomes" id="UP000460318">
    <property type="component" value="Unassembled WGS sequence"/>
</dbReference>
<dbReference type="GO" id="GO:0000166">
    <property type="term" value="F:nucleotide binding"/>
    <property type="evidence" value="ECO:0007669"/>
    <property type="project" value="InterPro"/>
</dbReference>
<dbReference type="PROSITE" id="PS50967">
    <property type="entry name" value="HRDC"/>
    <property type="match status" value="1"/>
</dbReference>
<reference evidence="2 3" key="1">
    <citation type="submission" date="2019-12" db="EMBL/GenBank/DDBJ databases">
        <title>Paenibacillus sp. nov., an endophytic bacterium isolated from the stem of Dendrobium.</title>
        <authorList>
            <person name="Zhao R."/>
        </authorList>
    </citation>
    <scope>NUCLEOTIDE SEQUENCE [LARGE SCALE GENOMIC DNA]</scope>
    <source>
        <strain evidence="2 3">HJL G12</strain>
    </source>
</reference>
<comment type="caution">
    <text evidence="2">The sequence shown here is derived from an EMBL/GenBank/DDBJ whole genome shotgun (WGS) entry which is preliminary data.</text>
</comment>
<dbReference type="SUPFAM" id="SSF47819">
    <property type="entry name" value="HRDC-like"/>
    <property type="match status" value="1"/>
</dbReference>